<sequence>MKNQFKVYLLICASTIYLSCENSTENYLDGNPIQFSASKIYSNEYLKFEGDPKFEVINLDETSNFESLIEKMQLLSCEDKFTGLTYSLNDTIHYQYGVTICPTSNVTSCFFNRNTIRIKNDSLKNYRVSIDQYYPIESIAEQLKTMEHVDYIDTSGNPILKKVLIYLYVEEKYPIIKTKQILSEIENQFKLANLVMGEDYYRYLLIFEEENYFDISFPPPPPPPIFEAQENKGFKLN</sequence>
<protein>
    <submittedName>
        <fullName evidence="1">Uncharacterized protein</fullName>
    </submittedName>
</protein>
<evidence type="ECO:0000313" key="1">
    <source>
        <dbReference type="EMBL" id="SDW85025.1"/>
    </source>
</evidence>
<dbReference type="EMBL" id="FNMY01000003">
    <property type="protein sequence ID" value="SDW85025.1"/>
    <property type="molecule type" value="Genomic_DNA"/>
</dbReference>
<keyword evidence="2" id="KW-1185">Reference proteome</keyword>
<proteinExistence type="predicted"/>
<reference evidence="2" key="1">
    <citation type="submission" date="2016-10" db="EMBL/GenBank/DDBJ databases">
        <authorList>
            <person name="Varghese N."/>
            <person name="Submissions S."/>
        </authorList>
    </citation>
    <scope>NUCLEOTIDE SEQUENCE [LARGE SCALE GENOMIC DNA]</scope>
    <source>
        <strain evidence="2">DSM 25030</strain>
    </source>
</reference>
<dbReference type="OrthoDB" id="1417483at2"/>
<dbReference type="Proteomes" id="UP000199592">
    <property type="component" value="Unassembled WGS sequence"/>
</dbReference>
<organism evidence="1 2">
    <name type="scientific">Flagellimonas zhangzhouensis</name>
    <dbReference type="NCBI Taxonomy" id="1073328"/>
    <lineage>
        <taxon>Bacteria</taxon>
        <taxon>Pseudomonadati</taxon>
        <taxon>Bacteroidota</taxon>
        <taxon>Flavobacteriia</taxon>
        <taxon>Flavobacteriales</taxon>
        <taxon>Flavobacteriaceae</taxon>
        <taxon>Flagellimonas</taxon>
    </lineage>
</organism>
<dbReference type="RefSeq" id="WP_090293370.1">
    <property type="nucleotide sequence ID" value="NZ_FNKI01000001.1"/>
</dbReference>
<evidence type="ECO:0000313" key="2">
    <source>
        <dbReference type="Proteomes" id="UP000199592"/>
    </source>
</evidence>
<name>A0A1H2WWT2_9FLAO</name>
<dbReference type="AlphaFoldDB" id="A0A1H2WWT2"/>
<dbReference type="STRING" id="1073328.SAMN05216294_1097"/>
<gene>
    <name evidence="1" type="ORF">SAMN04487892_2477</name>
</gene>
<accession>A0A1H2WWT2</accession>